<keyword evidence="1" id="KW-0812">Transmembrane</keyword>
<dbReference type="Gene3D" id="1.20.5.340">
    <property type="match status" value="1"/>
</dbReference>
<proteinExistence type="predicted"/>
<accession>A0A0F9C461</accession>
<dbReference type="AlphaFoldDB" id="A0A0F9C461"/>
<evidence type="ECO:0000256" key="1">
    <source>
        <dbReference type="SAM" id="Phobius"/>
    </source>
</evidence>
<feature type="transmembrane region" description="Helical" evidence="1">
    <location>
        <begin position="80"/>
        <end position="101"/>
    </location>
</feature>
<sequence length="104" mass="11633">MSEITIKDVYELVDQSRKETSQQFEKVNGDITDVKVQVGKIETKLDSHEARMNGQDDKIAANTTALNTMRERYMKQLQKAAGVGGVTGTLAAIIIVLIEFFSRR</sequence>
<dbReference type="EMBL" id="LAZR01048661">
    <property type="protein sequence ID" value="KKK91416.1"/>
    <property type="molecule type" value="Genomic_DNA"/>
</dbReference>
<reference evidence="2" key="1">
    <citation type="journal article" date="2015" name="Nature">
        <title>Complex archaea that bridge the gap between prokaryotes and eukaryotes.</title>
        <authorList>
            <person name="Spang A."/>
            <person name="Saw J.H."/>
            <person name="Jorgensen S.L."/>
            <person name="Zaremba-Niedzwiedzka K."/>
            <person name="Martijn J."/>
            <person name="Lind A.E."/>
            <person name="van Eijk R."/>
            <person name="Schleper C."/>
            <person name="Guy L."/>
            <person name="Ettema T.J."/>
        </authorList>
    </citation>
    <scope>NUCLEOTIDE SEQUENCE</scope>
</reference>
<keyword evidence="1" id="KW-0472">Membrane</keyword>
<name>A0A0F9C461_9ZZZZ</name>
<organism evidence="2">
    <name type="scientific">marine sediment metagenome</name>
    <dbReference type="NCBI Taxonomy" id="412755"/>
    <lineage>
        <taxon>unclassified sequences</taxon>
        <taxon>metagenomes</taxon>
        <taxon>ecological metagenomes</taxon>
    </lineage>
</organism>
<protein>
    <submittedName>
        <fullName evidence="2">Uncharacterized protein</fullName>
    </submittedName>
</protein>
<gene>
    <name evidence="2" type="ORF">LCGC14_2713190</name>
</gene>
<comment type="caution">
    <text evidence="2">The sequence shown here is derived from an EMBL/GenBank/DDBJ whole genome shotgun (WGS) entry which is preliminary data.</text>
</comment>
<evidence type="ECO:0000313" key="2">
    <source>
        <dbReference type="EMBL" id="KKK91416.1"/>
    </source>
</evidence>
<keyword evidence="1" id="KW-1133">Transmembrane helix</keyword>